<dbReference type="GO" id="GO:0005851">
    <property type="term" value="C:eukaryotic translation initiation factor 2B complex"/>
    <property type="evidence" value="ECO:0007669"/>
    <property type="project" value="TreeGrafter"/>
</dbReference>
<evidence type="ECO:0000256" key="7">
    <source>
        <dbReference type="ARBA" id="ARBA00044236"/>
    </source>
</evidence>
<name>A0A5B0PUN0_PUCGR</name>
<dbReference type="PANTHER" id="PTHR45860:SF1">
    <property type="entry name" value="TRANSLATION INITIATION FACTOR EIF-2B SUBUNIT ALPHA"/>
    <property type="match status" value="1"/>
</dbReference>
<dbReference type="Pfam" id="PF01008">
    <property type="entry name" value="IF-2B"/>
    <property type="match status" value="1"/>
</dbReference>
<accession>A0A5B0PUN0</accession>
<evidence type="ECO:0000256" key="2">
    <source>
        <dbReference type="ARBA" id="ARBA00007251"/>
    </source>
</evidence>
<dbReference type="Proteomes" id="UP000324748">
    <property type="component" value="Unassembled WGS sequence"/>
</dbReference>
<comment type="similarity">
    <text evidence="2 9">Belongs to the eIF-2B alpha/beta/delta subunits family.</text>
</comment>
<evidence type="ECO:0000313" key="13">
    <source>
        <dbReference type="Proteomes" id="UP000325313"/>
    </source>
</evidence>
<gene>
    <name evidence="11" type="primary">GCN3_1</name>
    <name evidence="11" type="ORF">PGT21_024111</name>
    <name evidence="10" type="ORF">PGTUg99_025076</name>
</gene>
<dbReference type="AlphaFoldDB" id="A0A5B0PUN0"/>
<dbReference type="InterPro" id="IPR037171">
    <property type="entry name" value="NagB/RpiA_transferase-like"/>
</dbReference>
<dbReference type="EMBL" id="VDEP01000505">
    <property type="protein sequence ID" value="KAA1068477.1"/>
    <property type="molecule type" value="Genomic_DNA"/>
</dbReference>
<dbReference type="InterPro" id="IPR042528">
    <property type="entry name" value="elF-2B_alpha_N"/>
</dbReference>
<evidence type="ECO:0000313" key="10">
    <source>
        <dbReference type="EMBL" id="KAA1068477.1"/>
    </source>
</evidence>
<comment type="caution">
    <text evidence="11">The sequence shown here is derived from an EMBL/GenBank/DDBJ whole genome shotgun (WGS) entry which is preliminary data.</text>
</comment>
<comment type="subunit">
    <text evidence="8">Component of the translation initiation factor 2B (eIF2B) complex which is a heterodecamer of two sets of five different subunits: alpha, beta, gamma, delta and epsilon. Subunits alpha, beta and delta comprise a regulatory subcomplex and subunits epsilon and gamma comprise a catalytic subcomplex. Within the complex, the hexameric regulatory complex resides at the center, with the two heterodimeric catalytic subcomplexes bound on opposite sides.</text>
</comment>
<dbReference type="GO" id="GO:0003743">
    <property type="term" value="F:translation initiation factor activity"/>
    <property type="evidence" value="ECO:0007669"/>
    <property type="project" value="UniProtKB-KW"/>
</dbReference>
<dbReference type="OrthoDB" id="10249309at2759"/>
<evidence type="ECO:0000256" key="3">
    <source>
        <dbReference type="ARBA" id="ARBA00022490"/>
    </source>
</evidence>
<reference evidence="12 13" key="1">
    <citation type="submission" date="2019-05" db="EMBL/GenBank/DDBJ databases">
        <title>Emergence of the Ug99 lineage of the wheat stem rust pathogen through somatic hybridization.</title>
        <authorList>
            <person name="Li F."/>
            <person name="Upadhyaya N.M."/>
            <person name="Sperschneider J."/>
            <person name="Matny O."/>
            <person name="Nguyen-Phuc H."/>
            <person name="Mago R."/>
            <person name="Raley C."/>
            <person name="Miller M.E."/>
            <person name="Silverstein K.A.T."/>
            <person name="Henningsen E."/>
            <person name="Hirsch C.D."/>
            <person name="Visser B."/>
            <person name="Pretorius Z.A."/>
            <person name="Steffenson B.J."/>
            <person name="Schwessinger B."/>
            <person name="Dodds P.N."/>
            <person name="Figueroa M."/>
        </authorList>
    </citation>
    <scope>NUCLEOTIDE SEQUENCE [LARGE SCALE GENOMIC DNA]</scope>
    <source>
        <strain evidence="11">21-0</strain>
        <strain evidence="10 13">Ug99</strain>
    </source>
</reference>
<dbReference type="PANTHER" id="PTHR45860">
    <property type="entry name" value="TRANSLATION INITIATION FACTOR EIF-2B SUBUNIT ALPHA"/>
    <property type="match status" value="1"/>
</dbReference>
<dbReference type="InterPro" id="IPR051501">
    <property type="entry name" value="eIF2B_alpha/beta/delta"/>
</dbReference>
<evidence type="ECO:0000313" key="11">
    <source>
        <dbReference type="EMBL" id="KAA1104452.1"/>
    </source>
</evidence>
<dbReference type="Proteomes" id="UP000325313">
    <property type="component" value="Unassembled WGS sequence"/>
</dbReference>
<evidence type="ECO:0000256" key="6">
    <source>
        <dbReference type="ARBA" id="ARBA00044208"/>
    </source>
</evidence>
<dbReference type="Gene3D" id="3.40.50.10470">
    <property type="entry name" value="Translation initiation factor eif-2b, domain 2"/>
    <property type="match status" value="1"/>
</dbReference>
<evidence type="ECO:0000256" key="9">
    <source>
        <dbReference type="RuleBase" id="RU003814"/>
    </source>
</evidence>
<keyword evidence="4 11" id="KW-0396">Initiation factor</keyword>
<dbReference type="EMBL" id="VSWC01000041">
    <property type="protein sequence ID" value="KAA1104452.1"/>
    <property type="molecule type" value="Genomic_DNA"/>
</dbReference>
<dbReference type="InterPro" id="IPR000649">
    <property type="entry name" value="IF-2B-related"/>
</dbReference>
<dbReference type="GO" id="GO:0005085">
    <property type="term" value="F:guanyl-nucleotide exchange factor activity"/>
    <property type="evidence" value="ECO:0007669"/>
    <property type="project" value="TreeGrafter"/>
</dbReference>
<dbReference type="Gene3D" id="1.20.120.1070">
    <property type="entry name" value="Translation initiation factor eIF-2B, N-terminal domain"/>
    <property type="match status" value="1"/>
</dbReference>
<dbReference type="SUPFAM" id="SSF100950">
    <property type="entry name" value="NagB/RpiA/CoA transferase-like"/>
    <property type="match status" value="1"/>
</dbReference>
<proteinExistence type="inferred from homology"/>
<evidence type="ECO:0000256" key="8">
    <source>
        <dbReference type="ARBA" id="ARBA00046432"/>
    </source>
</evidence>
<comment type="subcellular location">
    <subcellularLocation>
        <location evidence="1">Cytoplasm</location>
        <location evidence="1">Cytosol</location>
    </subcellularLocation>
</comment>
<evidence type="ECO:0000256" key="4">
    <source>
        <dbReference type="ARBA" id="ARBA00022540"/>
    </source>
</evidence>
<keyword evidence="12" id="KW-1185">Reference proteome</keyword>
<protein>
    <recommendedName>
        <fullName evidence="6">Translation initiation factor eIF2B subunit alpha</fullName>
    </recommendedName>
    <alternativeName>
        <fullName evidence="7">eIF2B GDP-GTP exchange factor subunit alpha</fullName>
    </alternativeName>
</protein>
<dbReference type="InterPro" id="IPR042529">
    <property type="entry name" value="IF_2B-like_C"/>
</dbReference>
<evidence type="ECO:0000256" key="5">
    <source>
        <dbReference type="ARBA" id="ARBA00022917"/>
    </source>
</evidence>
<evidence type="ECO:0000313" key="12">
    <source>
        <dbReference type="Proteomes" id="UP000324748"/>
    </source>
</evidence>
<sequence>MQERFWRSPSRARASFIMPDTLNVTSSPRTHGNIEFDIVEYYHRILEKDENLAVPIAAVQCLSECVAKSNASTMQELIGTLYVAIDLLKQATSNLISLTAGCDLFLRFLMTHQSPDLLVSFVDHKHSLVNQALKYVAESRSNCVEKVASSAARFIEDGSTIMVHGYSRVVLHTLLRAYSPSEKPRKRFQVFVTESRPSGLGLKTHAILEQFGIPCVVVLDSAVAYAMAKVDLVLVGAEAVLEDGGLINYIGCYQMAIAAKAHHKPFYALTESYKFLRLFPLSQYDVPTKQPTLQFPSSKATKSTGVSENIPNLPGSLVHGHSSISAKLTLDQIAKNNPSLDYTTPDLITLVISDSGILTPPGVAEVLLSIFGGE</sequence>
<evidence type="ECO:0000256" key="1">
    <source>
        <dbReference type="ARBA" id="ARBA00004514"/>
    </source>
</evidence>
<dbReference type="GO" id="GO:0005829">
    <property type="term" value="C:cytosol"/>
    <property type="evidence" value="ECO:0007669"/>
    <property type="project" value="UniProtKB-SubCell"/>
</dbReference>
<keyword evidence="3" id="KW-0963">Cytoplasm</keyword>
<organism evidence="11 12">
    <name type="scientific">Puccinia graminis f. sp. tritici</name>
    <dbReference type="NCBI Taxonomy" id="56615"/>
    <lineage>
        <taxon>Eukaryota</taxon>
        <taxon>Fungi</taxon>
        <taxon>Dikarya</taxon>
        <taxon>Basidiomycota</taxon>
        <taxon>Pucciniomycotina</taxon>
        <taxon>Pucciniomycetes</taxon>
        <taxon>Pucciniales</taxon>
        <taxon>Pucciniaceae</taxon>
        <taxon>Puccinia</taxon>
    </lineage>
</organism>
<keyword evidence="5" id="KW-0648">Protein biosynthesis</keyword>